<feature type="transmembrane region" description="Helical" evidence="5">
    <location>
        <begin position="352"/>
        <end position="375"/>
    </location>
</feature>
<dbReference type="PANTHER" id="PTHR23294">
    <property type="entry name" value="ET TRANSLATION PRODUCT-RELATED"/>
    <property type="match status" value="1"/>
</dbReference>
<evidence type="ECO:0000256" key="3">
    <source>
        <dbReference type="ARBA" id="ARBA00022989"/>
    </source>
</evidence>
<dbReference type="PANTHER" id="PTHR23294:SF59">
    <property type="entry name" value="UNC93-LIKE PROTEIN C922.05C"/>
    <property type="match status" value="1"/>
</dbReference>
<feature type="transmembrane region" description="Helical" evidence="5">
    <location>
        <begin position="416"/>
        <end position="434"/>
    </location>
</feature>
<evidence type="ECO:0000313" key="7">
    <source>
        <dbReference type="Proteomes" id="UP000799772"/>
    </source>
</evidence>
<comment type="subcellular location">
    <subcellularLocation>
        <location evidence="1">Membrane</location>
        <topology evidence="1">Multi-pass membrane protein</topology>
    </subcellularLocation>
</comment>
<sequence length="491" mass="53919">MFKFREGKKPIKIPGVPELRLHSPFWQNVIIGILIGLTAGLYVALNLLGAGGGRPNSAQTVQVVNATLCAVWFFSASFGGTVLNLIGPAITACLGVIGYILYVGSLWYFDQTGKEGFPIFAGVCIGLSAGLIFVTMGYIAMSYSEEQDRGMYITMSINLQAIGACVGGIIPVIINRNSTESAGVPSPVYIVFMVMMGVGAVMAFLLMPPSKIRRDDGTVVGLVKARGFVDEFKANLEVFRDWKLLIMIPAFLPAECFLVYGGSVNAFRNGLRARSLLSFLAVVLQIPCGYGLQKILDHKVWKRRTRALIGLVVVAVPLMAAWIWEIIRTRNYDRSNPPTKPLDWNEPEFGPIFVLFMLNWISGSLWQYIILYYLGCLTNSPRKSANYAGVFRGILGAGEAICFGVDSIAVPYMKEAGVIFAFYATGVLVFLYLGMYHIRETEYFAGEEDVVIPKHVLEEHAVEAAALEERRNSVIVGEEKIQTGEKGSIEV</sequence>
<dbReference type="OrthoDB" id="196103at2759"/>
<dbReference type="InterPro" id="IPR051617">
    <property type="entry name" value="UNC-93-like_regulator"/>
</dbReference>
<dbReference type="Pfam" id="PF05978">
    <property type="entry name" value="UNC-93"/>
    <property type="match status" value="1"/>
</dbReference>
<comment type="caution">
    <text evidence="6">The sequence shown here is derived from an EMBL/GenBank/DDBJ whole genome shotgun (WGS) entry which is preliminary data.</text>
</comment>
<evidence type="ECO:0000313" key="6">
    <source>
        <dbReference type="EMBL" id="KAF2095123.1"/>
    </source>
</evidence>
<evidence type="ECO:0000256" key="5">
    <source>
        <dbReference type="SAM" id="Phobius"/>
    </source>
</evidence>
<evidence type="ECO:0000256" key="1">
    <source>
        <dbReference type="ARBA" id="ARBA00004141"/>
    </source>
</evidence>
<evidence type="ECO:0000256" key="2">
    <source>
        <dbReference type="ARBA" id="ARBA00022692"/>
    </source>
</evidence>
<feature type="transmembrane region" description="Helical" evidence="5">
    <location>
        <begin position="387"/>
        <end position="410"/>
    </location>
</feature>
<keyword evidence="2 5" id="KW-0812">Transmembrane</keyword>
<feature type="transmembrane region" description="Helical" evidence="5">
    <location>
        <begin position="244"/>
        <end position="264"/>
    </location>
</feature>
<protein>
    <recommendedName>
        <fullName evidence="8">MFS general substrate transporter</fullName>
    </recommendedName>
</protein>
<feature type="transmembrane region" description="Helical" evidence="5">
    <location>
        <begin position="85"/>
        <end position="107"/>
    </location>
</feature>
<dbReference type="InterPro" id="IPR036259">
    <property type="entry name" value="MFS_trans_sf"/>
</dbReference>
<feature type="transmembrane region" description="Helical" evidence="5">
    <location>
        <begin position="152"/>
        <end position="174"/>
    </location>
</feature>
<feature type="transmembrane region" description="Helical" evidence="5">
    <location>
        <begin position="119"/>
        <end position="140"/>
    </location>
</feature>
<organism evidence="6 7">
    <name type="scientific">Rhizodiscina lignyota</name>
    <dbReference type="NCBI Taxonomy" id="1504668"/>
    <lineage>
        <taxon>Eukaryota</taxon>
        <taxon>Fungi</taxon>
        <taxon>Dikarya</taxon>
        <taxon>Ascomycota</taxon>
        <taxon>Pezizomycotina</taxon>
        <taxon>Dothideomycetes</taxon>
        <taxon>Pleosporomycetidae</taxon>
        <taxon>Aulographales</taxon>
        <taxon>Rhizodiscinaceae</taxon>
        <taxon>Rhizodiscina</taxon>
    </lineage>
</organism>
<name>A0A9P4I917_9PEZI</name>
<dbReference type="EMBL" id="ML978132">
    <property type="protein sequence ID" value="KAF2095123.1"/>
    <property type="molecule type" value="Genomic_DNA"/>
</dbReference>
<keyword evidence="7" id="KW-1185">Reference proteome</keyword>
<dbReference type="GO" id="GO:0016020">
    <property type="term" value="C:membrane"/>
    <property type="evidence" value="ECO:0007669"/>
    <property type="project" value="UniProtKB-SubCell"/>
</dbReference>
<dbReference type="Proteomes" id="UP000799772">
    <property type="component" value="Unassembled WGS sequence"/>
</dbReference>
<keyword evidence="3 5" id="KW-1133">Transmembrane helix</keyword>
<reference evidence="6" key="1">
    <citation type="journal article" date="2020" name="Stud. Mycol.">
        <title>101 Dothideomycetes genomes: a test case for predicting lifestyles and emergence of pathogens.</title>
        <authorList>
            <person name="Haridas S."/>
            <person name="Albert R."/>
            <person name="Binder M."/>
            <person name="Bloem J."/>
            <person name="Labutti K."/>
            <person name="Salamov A."/>
            <person name="Andreopoulos B."/>
            <person name="Baker S."/>
            <person name="Barry K."/>
            <person name="Bills G."/>
            <person name="Bluhm B."/>
            <person name="Cannon C."/>
            <person name="Castanera R."/>
            <person name="Culley D."/>
            <person name="Daum C."/>
            <person name="Ezra D."/>
            <person name="Gonzalez J."/>
            <person name="Henrissat B."/>
            <person name="Kuo A."/>
            <person name="Liang C."/>
            <person name="Lipzen A."/>
            <person name="Lutzoni F."/>
            <person name="Magnuson J."/>
            <person name="Mondo S."/>
            <person name="Nolan M."/>
            <person name="Ohm R."/>
            <person name="Pangilinan J."/>
            <person name="Park H.-J."/>
            <person name="Ramirez L."/>
            <person name="Alfaro M."/>
            <person name="Sun H."/>
            <person name="Tritt A."/>
            <person name="Yoshinaga Y."/>
            <person name="Zwiers L.-H."/>
            <person name="Turgeon B."/>
            <person name="Goodwin S."/>
            <person name="Spatafora J."/>
            <person name="Crous P."/>
            <person name="Grigoriev I."/>
        </authorList>
    </citation>
    <scope>NUCLEOTIDE SEQUENCE</scope>
    <source>
        <strain evidence="6">CBS 133067</strain>
    </source>
</reference>
<feature type="transmembrane region" description="Helical" evidence="5">
    <location>
        <begin position="29"/>
        <end position="48"/>
    </location>
</feature>
<feature type="transmembrane region" description="Helical" evidence="5">
    <location>
        <begin position="308"/>
        <end position="327"/>
    </location>
</feature>
<feature type="transmembrane region" description="Helical" evidence="5">
    <location>
        <begin position="186"/>
        <end position="206"/>
    </location>
</feature>
<keyword evidence="4 5" id="KW-0472">Membrane</keyword>
<proteinExistence type="predicted"/>
<dbReference type="InterPro" id="IPR010291">
    <property type="entry name" value="Ion_channel_UNC-93"/>
</dbReference>
<gene>
    <name evidence="6" type="ORF">NA57DRAFT_45026</name>
</gene>
<dbReference type="SUPFAM" id="SSF103473">
    <property type="entry name" value="MFS general substrate transporter"/>
    <property type="match status" value="1"/>
</dbReference>
<feature type="transmembrane region" description="Helical" evidence="5">
    <location>
        <begin position="60"/>
        <end position="78"/>
    </location>
</feature>
<evidence type="ECO:0000256" key="4">
    <source>
        <dbReference type="ARBA" id="ARBA00023136"/>
    </source>
</evidence>
<evidence type="ECO:0008006" key="8">
    <source>
        <dbReference type="Google" id="ProtNLM"/>
    </source>
</evidence>
<accession>A0A9P4I917</accession>
<dbReference type="AlphaFoldDB" id="A0A9P4I917"/>